<organism evidence="12 13">
    <name type="scientific">Dimargaris cristalligena</name>
    <dbReference type="NCBI Taxonomy" id="215637"/>
    <lineage>
        <taxon>Eukaryota</taxon>
        <taxon>Fungi</taxon>
        <taxon>Fungi incertae sedis</taxon>
        <taxon>Zoopagomycota</taxon>
        <taxon>Kickxellomycotina</taxon>
        <taxon>Dimargaritomycetes</taxon>
        <taxon>Dimargaritales</taxon>
        <taxon>Dimargaritaceae</taxon>
        <taxon>Dimargaris</taxon>
    </lineage>
</organism>
<dbReference type="PRINTS" id="PR00926">
    <property type="entry name" value="MITOCARRIER"/>
</dbReference>
<keyword evidence="5" id="KW-0677">Repeat</keyword>
<evidence type="ECO:0000256" key="5">
    <source>
        <dbReference type="ARBA" id="ARBA00022737"/>
    </source>
</evidence>
<proteinExistence type="inferred from homology"/>
<evidence type="ECO:0000256" key="4">
    <source>
        <dbReference type="ARBA" id="ARBA00022692"/>
    </source>
</evidence>
<keyword evidence="8 9" id="KW-0472">Membrane</keyword>
<comment type="similarity">
    <text evidence="2 10">Belongs to the mitochondrial carrier (TC 2.A.29) family.</text>
</comment>
<dbReference type="SUPFAM" id="SSF103506">
    <property type="entry name" value="Mitochondrial carrier"/>
    <property type="match status" value="1"/>
</dbReference>
<dbReference type="STRING" id="215637.A0A4Q0A1Q9"/>
<dbReference type="GO" id="GO:0022857">
    <property type="term" value="F:transmembrane transporter activity"/>
    <property type="evidence" value="ECO:0007669"/>
    <property type="project" value="TreeGrafter"/>
</dbReference>
<comment type="subcellular location">
    <subcellularLocation>
        <location evidence="1">Mitochondrion membrane</location>
        <topology evidence="1">Multi-pass membrane protein</topology>
    </subcellularLocation>
</comment>
<dbReference type="InterPro" id="IPR018108">
    <property type="entry name" value="MCP_transmembrane"/>
</dbReference>
<sequence length="297" mass="32533">MTEPRGCAGLFVGHPFVKVRLQSQTQTTMRYSGTWNCLVNIVRKEKVQGLFKGMAGVAAVNAVIFSVYETSLTLQTQATGTDPTLGQVFAAGLVTGVVSSIITCPMELAKIRLQNQIPADQGIMAGKGATAPLKGPLDCFMRTFRQGGMRACYRGFTPTILRELSLGPYFVSYELYCRWLKPVDRDIDDLGPMSLILAGGFAGITAWLTTYPMDVIKTRMQDIDPQAVKKSPYRTMLGTACACYQEGGARVFFRGLNATIIRAFPCNAATFFVYATAIRFMNRESYSTASTPLPETE</sequence>
<evidence type="ECO:0000256" key="8">
    <source>
        <dbReference type="ARBA" id="ARBA00023136"/>
    </source>
</evidence>
<evidence type="ECO:0000256" key="6">
    <source>
        <dbReference type="ARBA" id="ARBA00022989"/>
    </source>
</evidence>
<keyword evidence="7" id="KW-0496">Mitochondrion</keyword>
<evidence type="ECO:0000256" key="2">
    <source>
        <dbReference type="ARBA" id="ARBA00006375"/>
    </source>
</evidence>
<keyword evidence="4 9" id="KW-0812">Transmembrane</keyword>
<dbReference type="Gene3D" id="1.50.40.10">
    <property type="entry name" value="Mitochondrial carrier domain"/>
    <property type="match status" value="1"/>
</dbReference>
<dbReference type="PANTHER" id="PTHR45624:SF10">
    <property type="entry name" value="SLC (SOLUTE CARRIER) HOMOLOG"/>
    <property type="match status" value="1"/>
</dbReference>
<evidence type="ECO:0000256" key="9">
    <source>
        <dbReference type="PROSITE-ProRule" id="PRU00282"/>
    </source>
</evidence>
<evidence type="ECO:0000313" key="12">
    <source>
        <dbReference type="EMBL" id="RKP39232.1"/>
    </source>
</evidence>
<dbReference type="InterPro" id="IPR050567">
    <property type="entry name" value="Mitochondrial_Carrier"/>
</dbReference>
<evidence type="ECO:0000313" key="13">
    <source>
        <dbReference type="Proteomes" id="UP000268162"/>
    </source>
</evidence>
<dbReference type="EMBL" id="ML002288">
    <property type="protein sequence ID" value="RKP39232.1"/>
    <property type="molecule type" value="Genomic_DNA"/>
</dbReference>
<gene>
    <name evidence="12" type="ORF">BJ085DRAFT_43547</name>
</gene>
<keyword evidence="13" id="KW-1185">Reference proteome</keyword>
<dbReference type="InterPro" id="IPR002067">
    <property type="entry name" value="MCP"/>
</dbReference>
<protein>
    <submittedName>
        <fullName evidence="12">Mitochondrial carrier domain-containing protein</fullName>
    </submittedName>
</protein>
<evidence type="ECO:0000256" key="7">
    <source>
        <dbReference type="ARBA" id="ARBA00023128"/>
    </source>
</evidence>
<feature type="repeat" description="Solcar" evidence="9">
    <location>
        <begin position="83"/>
        <end position="179"/>
    </location>
</feature>
<dbReference type="Proteomes" id="UP000268162">
    <property type="component" value="Unassembled WGS sequence"/>
</dbReference>
<feature type="repeat" description="Solcar" evidence="9">
    <location>
        <begin position="190"/>
        <end position="280"/>
    </location>
</feature>
<dbReference type="PANTHER" id="PTHR45624">
    <property type="entry name" value="MITOCHONDRIAL BASIC AMINO ACIDS TRANSPORTER-RELATED"/>
    <property type="match status" value="1"/>
</dbReference>
<feature type="transmembrane region" description="Helical" evidence="11">
    <location>
        <begin position="88"/>
        <end position="108"/>
    </location>
</feature>
<dbReference type="AlphaFoldDB" id="A0A4Q0A1Q9"/>
<evidence type="ECO:0000256" key="10">
    <source>
        <dbReference type="RuleBase" id="RU000488"/>
    </source>
</evidence>
<evidence type="ECO:0000256" key="3">
    <source>
        <dbReference type="ARBA" id="ARBA00022448"/>
    </source>
</evidence>
<reference evidence="13" key="1">
    <citation type="journal article" date="2018" name="Nat. Microbiol.">
        <title>Leveraging single-cell genomics to expand the fungal tree of life.</title>
        <authorList>
            <person name="Ahrendt S.R."/>
            <person name="Quandt C.A."/>
            <person name="Ciobanu D."/>
            <person name="Clum A."/>
            <person name="Salamov A."/>
            <person name="Andreopoulos B."/>
            <person name="Cheng J.F."/>
            <person name="Woyke T."/>
            <person name="Pelin A."/>
            <person name="Henrissat B."/>
            <person name="Reynolds N.K."/>
            <person name="Benny G.L."/>
            <person name="Smith M.E."/>
            <person name="James T.Y."/>
            <person name="Grigoriev I.V."/>
        </authorList>
    </citation>
    <scope>NUCLEOTIDE SEQUENCE [LARGE SCALE GENOMIC DNA]</scope>
    <source>
        <strain evidence="13">RSA 468</strain>
    </source>
</reference>
<feature type="transmembrane region" description="Helical" evidence="11">
    <location>
        <begin position="50"/>
        <end position="68"/>
    </location>
</feature>
<keyword evidence="6 11" id="KW-1133">Transmembrane helix</keyword>
<name>A0A4Q0A1Q9_9FUNG</name>
<dbReference type="PROSITE" id="PS50920">
    <property type="entry name" value="SOLCAR"/>
    <property type="match status" value="2"/>
</dbReference>
<keyword evidence="3 10" id="KW-0813">Transport</keyword>
<accession>A0A4Q0A1Q9</accession>
<dbReference type="GO" id="GO:0031966">
    <property type="term" value="C:mitochondrial membrane"/>
    <property type="evidence" value="ECO:0007669"/>
    <property type="project" value="UniProtKB-SubCell"/>
</dbReference>
<evidence type="ECO:0000256" key="11">
    <source>
        <dbReference type="SAM" id="Phobius"/>
    </source>
</evidence>
<dbReference type="Pfam" id="PF00153">
    <property type="entry name" value="Mito_carr"/>
    <property type="match status" value="3"/>
</dbReference>
<dbReference type="InterPro" id="IPR023395">
    <property type="entry name" value="MCP_dom_sf"/>
</dbReference>
<evidence type="ECO:0000256" key="1">
    <source>
        <dbReference type="ARBA" id="ARBA00004225"/>
    </source>
</evidence>
<feature type="transmembrane region" description="Helical" evidence="11">
    <location>
        <begin position="191"/>
        <end position="211"/>
    </location>
</feature>